<dbReference type="AlphaFoldDB" id="A0A2X3GRF6"/>
<dbReference type="PANTHER" id="PTHR33121:SF15">
    <property type="entry name" value="BLUE LIGHT- AND TEMPERATURE-REGULATED ANTIREPRESSOR BLUF"/>
    <property type="match status" value="1"/>
</dbReference>
<sequence length="149" mass="16548">MAFLLDEISRNDLIPEQIIVEFTEREVISRMDDFTDAVRKLKGAGINLAIDHFGAGFAGLSLLAQYQPDRIKIDHELIRNIHQDGPRQSIVQAIIKCCTSLEIAVSAVGVERAEEWMWLESAGISQFQGNLFASARLGGLPAVAWPEKK</sequence>
<name>A0A2X3GRF6_KLEPN</name>
<accession>A0A2X3GRF6</accession>
<protein>
    <submittedName>
        <fullName evidence="2">BLUF domain/cyclic diguanylate phosphodiesterase (EAL) domain protein</fullName>
    </submittedName>
</protein>
<reference evidence="2 3" key="1">
    <citation type="submission" date="2018-06" db="EMBL/GenBank/DDBJ databases">
        <authorList>
            <consortium name="Pathogen Informatics"/>
            <person name="Doyle S."/>
        </authorList>
    </citation>
    <scope>NUCLEOTIDE SEQUENCE [LARGE SCALE GENOMIC DNA]</scope>
    <source>
        <strain evidence="2 3">NCTC13465</strain>
    </source>
</reference>
<evidence type="ECO:0000313" key="2">
    <source>
        <dbReference type="EMBL" id="SQC64706.1"/>
    </source>
</evidence>
<dbReference type="InterPro" id="IPR050706">
    <property type="entry name" value="Cyclic-di-GMP_PDE-like"/>
</dbReference>
<dbReference type="Pfam" id="PF00563">
    <property type="entry name" value="EAL"/>
    <property type="match status" value="1"/>
</dbReference>
<dbReference type="SUPFAM" id="SSF141868">
    <property type="entry name" value="EAL domain-like"/>
    <property type="match status" value="1"/>
</dbReference>
<feature type="domain" description="EAL" evidence="1">
    <location>
        <begin position="1"/>
        <end position="149"/>
    </location>
</feature>
<dbReference type="PANTHER" id="PTHR33121">
    <property type="entry name" value="CYCLIC DI-GMP PHOSPHODIESTERASE PDEF"/>
    <property type="match status" value="1"/>
</dbReference>
<organism evidence="2 3">
    <name type="scientific">Klebsiella pneumoniae</name>
    <dbReference type="NCBI Taxonomy" id="573"/>
    <lineage>
        <taxon>Bacteria</taxon>
        <taxon>Pseudomonadati</taxon>
        <taxon>Pseudomonadota</taxon>
        <taxon>Gammaproteobacteria</taxon>
        <taxon>Enterobacterales</taxon>
        <taxon>Enterobacteriaceae</taxon>
        <taxon>Klebsiella/Raoultella group</taxon>
        <taxon>Klebsiella</taxon>
        <taxon>Klebsiella pneumoniae complex</taxon>
    </lineage>
</organism>
<evidence type="ECO:0000313" key="3">
    <source>
        <dbReference type="Proteomes" id="UP000251721"/>
    </source>
</evidence>
<evidence type="ECO:0000259" key="1">
    <source>
        <dbReference type="PROSITE" id="PS50883"/>
    </source>
</evidence>
<dbReference type="SMART" id="SM00052">
    <property type="entry name" value="EAL"/>
    <property type="match status" value="1"/>
</dbReference>
<proteinExistence type="predicted"/>
<gene>
    <name evidence="2" type="primary">ycgF_2</name>
    <name evidence="2" type="ORF">NCTC13465_07095</name>
</gene>
<dbReference type="EMBL" id="UAWQ01000022">
    <property type="protein sequence ID" value="SQC64706.1"/>
    <property type="molecule type" value="Genomic_DNA"/>
</dbReference>
<dbReference type="Proteomes" id="UP000251721">
    <property type="component" value="Unassembled WGS sequence"/>
</dbReference>
<dbReference type="CDD" id="cd01948">
    <property type="entry name" value="EAL"/>
    <property type="match status" value="1"/>
</dbReference>
<dbReference type="InterPro" id="IPR035919">
    <property type="entry name" value="EAL_sf"/>
</dbReference>
<dbReference type="GO" id="GO:0071111">
    <property type="term" value="F:cyclic-guanylate-specific phosphodiesterase activity"/>
    <property type="evidence" value="ECO:0007669"/>
    <property type="project" value="InterPro"/>
</dbReference>
<dbReference type="PROSITE" id="PS50883">
    <property type="entry name" value="EAL"/>
    <property type="match status" value="1"/>
</dbReference>
<dbReference type="InterPro" id="IPR001633">
    <property type="entry name" value="EAL_dom"/>
</dbReference>
<dbReference type="Gene3D" id="3.20.20.450">
    <property type="entry name" value="EAL domain"/>
    <property type="match status" value="1"/>
</dbReference>